<protein>
    <submittedName>
        <fullName evidence="2">Uncharacterized protein</fullName>
    </submittedName>
</protein>
<dbReference type="AlphaFoldDB" id="A0A1A9VF95"/>
<dbReference type="VEuPathDB" id="VectorBase:GAUT035410"/>
<sequence>MLKIIIAEGLTSNTEIEGGFWNFYSIVEIDLNLQQYVQDETKIYYSNNNDNDDNKNSNKESNHKLDRHEFPPYSVNWMSSDLENRIQKLLDNSYVLNDVLVSSVSEADKIIKTRLRQSLRSSKHFNEV</sequence>
<dbReference type="EnsemblMetazoa" id="GAUT035410-RA">
    <property type="protein sequence ID" value="GAUT035410-PA"/>
    <property type="gene ID" value="GAUT035410"/>
</dbReference>
<reference evidence="2" key="1">
    <citation type="submission" date="2020-05" db="UniProtKB">
        <authorList>
            <consortium name="EnsemblMetazoa"/>
        </authorList>
    </citation>
    <scope>IDENTIFICATION</scope>
    <source>
        <strain evidence="2">TTRI</strain>
    </source>
</reference>
<evidence type="ECO:0000313" key="2">
    <source>
        <dbReference type="EnsemblMetazoa" id="GAUT035410-PA"/>
    </source>
</evidence>
<accession>A0A1A9VF95</accession>
<proteinExistence type="predicted"/>
<dbReference type="Proteomes" id="UP000078200">
    <property type="component" value="Unassembled WGS sequence"/>
</dbReference>
<name>A0A1A9VF95_GLOAU</name>
<feature type="compositionally biased region" description="Basic and acidic residues" evidence="1">
    <location>
        <begin position="52"/>
        <end position="68"/>
    </location>
</feature>
<organism evidence="2 3">
    <name type="scientific">Glossina austeni</name>
    <name type="common">Savannah tsetse fly</name>
    <dbReference type="NCBI Taxonomy" id="7395"/>
    <lineage>
        <taxon>Eukaryota</taxon>
        <taxon>Metazoa</taxon>
        <taxon>Ecdysozoa</taxon>
        <taxon>Arthropoda</taxon>
        <taxon>Hexapoda</taxon>
        <taxon>Insecta</taxon>
        <taxon>Pterygota</taxon>
        <taxon>Neoptera</taxon>
        <taxon>Endopterygota</taxon>
        <taxon>Diptera</taxon>
        <taxon>Brachycera</taxon>
        <taxon>Muscomorpha</taxon>
        <taxon>Hippoboscoidea</taxon>
        <taxon>Glossinidae</taxon>
        <taxon>Glossina</taxon>
    </lineage>
</organism>
<evidence type="ECO:0000256" key="1">
    <source>
        <dbReference type="SAM" id="MobiDB-lite"/>
    </source>
</evidence>
<keyword evidence="3" id="KW-1185">Reference proteome</keyword>
<evidence type="ECO:0000313" key="3">
    <source>
        <dbReference type="Proteomes" id="UP000078200"/>
    </source>
</evidence>
<feature type="region of interest" description="Disordered" evidence="1">
    <location>
        <begin position="44"/>
        <end position="68"/>
    </location>
</feature>